<feature type="transmembrane region" description="Helical" evidence="1">
    <location>
        <begin position="49"/>
        <end position="73"/>
    </location>
</feature>
<feature type="signal peptide" evidence="2">
    <location>
        <begin position="1"/>
        <end position="29"/>
    </location>
</feature>
<feature type="transmembrane region" description="Helical" evidence="1">
    <location>
        <begin position="272"/>
        <end position="294"/>
    </location>
</feature>
<keyword evidence="1" id="KW-1133">Transmembrane helix</keyword>
<keyword evidence="1" id="KW-0812">Transmembrane</keyword>
<evidence type="ECO:0000313" key="4">
    <source>
        <dbReference type="Proteomes" id="UP001153069"/>
    </source>
</evidence>
<proteinExistence type="predicted"/>
<organism evidence="3 4">
    <name type="scientific">Seminavis robusta</name>
    <dbReference type="NCBI Taxonomy" id="568900"/>
    <lineage>
        <taxon>Eukaryota</taxon>
        <taxon>Sar</taxon>
        <taxon>Stramenopiles</taxon>
        <taxon>Ochrophyta</taxon>
        <taxon>Bacillariophyta</taxon>
        <taxon>Bacillariophyceae</taxon>
        <taxon>Bacillariophycidae</taxon>
        <taxon>Naviculales</taxon>
        <taxon>Naviculaceae</taxon>
        <taxon>Seminavis</taxon>
    </lineage>
</organism>
<sequence>MTRSSPDVSTTRSLITLTLLFVSNHVAKAEDFGQAFSHTQNGKNNGDETYIIISFSAFLAFCILSVVATIAYFSTLEDRLMKRYLQEGEVIEAVVVSAEFKRFGKAAWGSSDKDAMATEYVLFVEYNKPIAEGSYMTKVRKQIKANEDDVVWRRRGLVPCYSNTCDQCEESIPLDSPLQVQRMLQMLHDDEEAKKNPDGIGKIDMVVLPNFHKSGVSRRQVERANGSRHRLSTAALILSGLGLSAFCIRLAAEAISISHIIDEGTTSTNTVTLYIALAFAGLVLVEIVLVHCCLHKAFVDALEEEYLKSGDLIPIDEDDSSLSTGSDFFLGKAIQAHAARNLAINGSGGFSPVIHPPNQVFPTSRVPSTVNI</sequence>
<dbReference type="AlphaFoldDB" id="A0A9N8E634"/>
<keyword evidence="4" id="KW-1185">Reference proteome</keyword>
<keyword evidence="2" id="KW-0732">Signal</keyword>
<accession>A0A9N8E634</accession>
<evidence type="ECO:0000256" key="1">
    <source>
        <dbReference type="SAM" id="Phobius"/>
    </source>
</evidence>
<name>A0A9N8E634_9STRA</name>
<dbReference type="Proteomes" id="UP001153069">
    <property type="component" value="Unassembled WGS sequence"/>
</dbReference>
<evidence type="ECO:0000256" key="2">
    <source>
        <dbReference type="SAM" id="SignalP"/>
    </source>
</evidence>
<feature type="chain" id="PRO_5040416757" evidence="2">
    <location>
        <begin position="30"/>
        <end position="372"/>
    </location>
</feature>
<dbReference type="EMBL" id="CAICTM010000691">
    <property type="protein sequence ID" value="CAB9515058.1"/>
    <property type="molecule type" value="Genomic_DNA"/>
</dbReference>
<keyword evidence="1" id="KW-0472">Membrane</keyword>
<evidence type="ECO:0000313" key="3">
    <source>
        <dbReference type="EMBL" id="CAB9515058.1"/>
    </source>
</evidence>
<feature type="transmembrane region" description="Helical" evidence="1">
    <location>
        <begin position="233"/>
        <end position="252"/>
    </location>
</feature>
<gene>
    <name evidence="3" type="ORF">SEMRO_692_G188020.1</name>
</gene>
<comment type="caution">
    <text evidence="3">The sequence shown here is derived from an EMBL/GenBank/DDBJ whole genome shotgun (WGS) entry which is preliminary data.</text>
</comment>
<reference evidence="3" key="1">
    <citation type="submission" date="2020-06" db="EMBL/GenBank/DDBJ databases">
        <authorList>
            <consortium name="Plant Systems Biology data submission"/>
        </authorList>
    </citation>
    <scope>NUCLEOTIDE SEQUENCE</scope>
    <source>
        <strain evidence="3">D6</strain>
    </source>
</reference>
<protein>
    <submittedName>
        <fullName evidence="3">Uncharacterized protein</fullName>
    </submittedName>
</protein>